<organism evidence="2 3">
    <name type="scientific">Oedothorax gibbosus</name>
    <dbReference type="NCBI Taxonomy" id="931172"/>
    <lineage>
        <taxon>Eukaryota</taxon>
        <taxon>Metazoa</taxon>
        <taxon>Ecdysozoa</taxon>
        <taxon>Arthropoda</taxon>
        <taxon>Chelicerata</taxon>
        <taxon>Arachnida</taxon>
        <taxon>Araneae</taxon>
        <taxon>Araneomorphae</taxon>
        <taxon>Entelegynae</taxon>
        <taxon>Araneoidea</taxon>
        <taxon>Linyphiidae</taxon>
        <taxon>Erigoninae</taxon>
        <taxon>Oedothorax</taxon>
    </lineage>
</organism>
<name>A0AAV6V3Z1_9ARAC</name>
<dbReference type="AlphaFoldDB" id="A0AAV6V3Z1"/>
<dbReference type="Proteomes" id="UP000827092">
    <property type="component" value="Unassembled WGS sequence"/>
</dbReference>
<proteinExistence type="predicted"/>
<evidence type="ECO:0000313" key="3">
    <source>
        <dbReference type="Proteomes" id="UP000827092"/>
    </source>
</evidence>
<feature type="region of interest" description="Disordered" evidence="1">
    <location>
        <begin position="48"/>
        <end position="67"/>
    </location>
</feature>
<evidence type="ECO:0000256" key="1">
    <source>
        <dbReference type="SAM" id="MobiDB-lite"/>
    </source>
</evidence>
<gene>
    <name evidence="2" type="ORF">JTE90_004206</name>
</gene>
<protein>
    <submittedName>
        <fullName evidence="2">Uncharacterized protein</fullName>
    </submittedName>
</protein>
<dbReference type="EMBL" id="JAFNEN010000176">
    <property type="protein sequence ID" value="KAG8190703.1"/>
    <property type="molecule type" value="Genomic_DNA"/>
</dbReference>
<evidence type="ECO:0000313" key="2">
    <source>
        <dbReference type="EMBL" id="KAG8190703.1"/>
    </source>
</evidence>
<sequence length="67" mass="7576">MGYGYFQPKLPASPIYSLNSRFQFNPNPIQSGPIKELYKKKIENHLFLSNGDTNQSPGGKEQVEDNC</sequence>
<reference evidence="2 3" key="1">
    <citation type="journal article" date="2022" name="Nat. Ecol. Evol.">
        <title>A masculinizing supergene underlies an exaggerated male reproductive morph in a spider.</title>
        <authorList>
            <person name="Hendrickx F."/>
            <person name="De Corte Z."/>
            <person name="Sonet G."/>
            <person name="Van Belleghem S.M."/>
            <person name="Kostlbacher S."/>
            <person name="Vangestel C."/>
        </authorList>
    </citation>
    <scope>NUCLEOTIDE SEQUENCE [LARGE SCALE GENOMIC DNA]</scope>
    <source>
        <strain evidence="2">W744_W776</strain>
    </source>
</reference>
<accession>A0AAV6V3Z1</accession>
<keyword evidence="3" id="KW-1185">Reference proteome</keyword>
<comment type="caution">
    <text evidence="2">The sequence shown here is derived from an EMBL/GenBank/DDBJ whole genome shotgun (WGS) entry which is preliminary data.</text>
</comment>